<accession>G8XE19</accession>
<evidence type="ECO:0000256" key="1">
    <source>
        <dbReference type="SAM" id="MobiDB-lite"/>
    </source>
</evidence>
<proteinExistence type="predicted"/>
<feature type="region of interest" description="Disordered" evidence="1">
    <location>
        <begin position="1"/>
        <end position="43"/>
    </location>
</feature>
<evidence type="ECO:0000313" key="3">
    <source>
        <dbReference type="Proteomes" id="UP000007842"/>
    </source>
</evidence>
<name>G8XE19_STREN</name>
<dbReference type="EMBL" id="CP003229">
    <property type="protein sequence ID" value="AEW98284.1"/>
    <property type="molecule type" value="Genomic_DNA"/>
</dbReference>
<keyword evidence="3" id="KW-1185">Reference proteome</keyword>
<geneLocation type="plasmid" evidence="2 3">
    <name>pSCATT</name>
</geneLocation>
<evidence type="ECO:0000313" key="2">
    <source>
        <dbReference type="EMBL" id="AEW98284.1"/>
    </source>
</evidence>
<organism evidence="2 3">
    <name type="scientific">Streptantibioticus cattleyicolor (strain ATCC 35852 / DSM 46488 / JCM 4925 / NBRC 14057 / NRRL 8057)</name>
    <name type="common">Streptomyces cattleya</name>
    <dbReference type="NCBI Taxonomy" id="1003195"/>
    <lineage>
        <taxon>Bacteria</taxon>
        <taxon>Bacillati</taxon>
        <taxon>Actinomycetota</taxon>
        <taxon>Actinomycetes</taxon>
        <taxon>Kitasatosporales</taxon>
        <taxon>Streptomycetaceae</taxon>
        <taxon>Streptantibioticus</taxon>
    </lineage>
</organism>
<keyword evidence="2" id="KW-0614">Plasmid</keyword>
<feature type="compositionally biased region" description="Basic and acidic residues" evidence="1">
    <location>
        <begin position="25"/>
        <end position="34"/>
    </location>
</feature>
<protein>
    <submittedName>
        <fullName evidence="2">Uncharacterized protein</fullName>
    </submittedName>
</protein>
<sequence>MRRHADCLSLVTTASGHPPALSGRRQPEFGERAACEPAPDGLP</sequence>
<reference evidence="3" key="1">
    <citation type="submission" date="2011-12" db="EMBL/GenBank/DDBJ databases">
        <title>Complete genome sequence of Streptomyces cattleya strain DSM 46488.</title>
        <authorList>
            <person name="Ou H.-Y."/>
            <person name="Li P."/>
            <person name="Zhao C."/>
            <person name="O'Hagan D."/>
            <person name="Deng Z."/>
        </authorList>
    </citation>
    <scope>NUCLEOTIDE SEQUENCE [LARGE SCALE GENOMIC DNA]</scope>
    <source>
        <strain evidence="3">ATCC 35852 / DSM 46488 / JCM 4925 / NBRC 14057 / NRRL 8057</strain>
        <plasmid evidence="3">Plasmid pSCATT</plasmid>
    </source>
</reference>
<dbReference type="KEGG" id="scy:SCATT_p00910"/>
<dbReference type="AlphaFoldDB" id="G8XE19"/>
<dbReference type="HOGENOM" id="CLU_3240048_0_0_11"/>
<dbReference type="Proteomes" id="UP000007842">
    <property type="component" value="Plasmid pSCATT"/>
</dbReference>
<gene>
    <name evidence="2" type="ordered locus">SCATT_p00910</name>
</gene>